<dbReference type="PANTHER" id="PTHR24193">
    <property type="entry name" value="ANKYRIN REPEAT PROTEIN"/>
    <property type="match status" value="1"/>
</dbReference>
<comment type="caution">
    <text evidence="6">The sequence shown here is derived from an EMBL/GenBank/DDBJ whole genome shotgun (WGS) entry which is preliminary data.</text>
</comment>
<dbReference type="InterPro" id="IPR050663">
    <property type="entry name" value="Ankyrin-SOCS_Box"/>
</dbReference>
<evidence type="ECO:0000256" key="4">
    <source>
        <dbReference type="SAM" id="Coils"/>
    </source>
</evidence>
<keyword evidence="2 3" id="KW-0040">ANK repeat</keyword>
<keyword evidence="1" id="KW-0677">Repeat</keyword>
<evidence type="ECO:0000256" key="5">
    <source>
        <dbReference type="SAM" id="MobiDB-lite"/>
    </source>
</evidence>
<feature type="repeat" description="ANK" evidence="3">
    <location>
        <begin position="619"/>
        <end position="651"/>
    </location>
</feature>
<sequence>MATTARAVGACRVAAPAAAAGRLLPVLAAVPIRHRWPRAAGCGSSLSGAVGLTVAARPRCSQRARTAAPAGSGPPGGPEQLSSGGRPGDSGEPPASYAEPQLEQPPAELQRPSQIPQTAAAAAAAADLLQDSPPRRPPPTPNSSGRRRLASEEQVVALLQEAVVGPIRADVAAVAAACGRLEAAQQAHATALMEAQELLRALEGRAAAAASAVAAVAAGTPSAAAEVGAMAEEGLLQPSGQQQQRQEQQQQQEEEAASPPGVPQLWHPPAAAPAATSPRTLPPQQPGPQPPSEPQQSLPAEALLPPLRPAGGTDDGSGERGRVGGASSTTRRGALVLAAAAVGAAAGVAAYKLQLGAVPAPLPAAPLTPRDDTTHGALETDSGGGSTGAGGATGGDSDSGSAAGGSGGGSSSRTGDATASSEGGSSMTPLRSQDSTRVCSRMDIMRQPEGNKELELLELLDAPVPQPGAVKRLLMLGDVDVNISARESNGTPALAVALRWDHVGLAELLLGAGATTCARDFAGSTPLHYARSGAAVRLLVRRGAPVNAANEDRWTPLHVAAREGWVEAAQALVDAGADVSRRTLPEQFTPLHVAAVNGQFQTVRQLLAAGAAVDAATWRRDTALHRAAAAGHLAVCRLLLTAGADPALKNSLYLTPADVAPTPKLRILLKPRS</sequence>
<feature type="coiled-coil region" evidence="4">
    <location>
        <begin position="181"/>
        <end position="212"/>
    </location>
</feature>
<organism evidence="6 7">
    <name type="scientific">Chlamydomonas incerta</name>
    <dbReference type="NCBI Taxonomy" id="51695"/>
    <lineage>
        <taxon>Eukaryota</taxon>
        <taxon>Viridiplantae</taxon>
        <taxon>Chlorophyta</taxon>
        <taxon>core chlorophytes</taxon>
        <taxon>Chlorophyceae</taxon>
        <taxon>CS clade</taxon>
        <taxon>Chlamydomonadales</taxon>
        <taxon>Chlamydomonadaceae</taxon>
        <taxon>Chlamydomonas</taxon>
    </lineage>
</organism>
<dbReference type="InterPro" id="IPR036770">
    <property type="entry name" value="Ankyrin_rpt-contain_sf"/>
</dbReference>
<dbReference type="GO" id="GO:0005634">
    <property type="term" value="C:nucleus"/>
    <property type="evidence" value="ECO:0007669"/>
    <property type="project" value="TreeGrafter"/>
</dbReference>
<name>A0A835WAI5_CHLIN</name>
<keyword evidence="4" id="KW-0175">Coiled coil</keyword>
<dbReference type="PANTHER" id="PTHR24193:SF121">
    <property type="entry name" value="ADA2A-CONTAINING COMPLEX COMPONENT 3, ISOFORM D"/>
    <property type="match status" value="1"/>
</dbReference>
<accession>A0A835WAI5</accession>
<feature type="compositionally biased region" description="Gly residues" evidence="5">
    <location>
        <begin position="382"/>
        <end position="394"/>
    </location>
</feature>
<feature type="compositionally biased region" description="Low complexity" evidence="5">
    <location>
        <begin position="241"/>
        <end position="251"/>
    </location>
</feature>
<dbReference type="SUPFAM" id="SSF48403">
    <property type="entry name" value="Ankyrin repeat"/>
    <property type="match status" value="1"/>
</dbReference>
<dbReference type="PROSITE" id="PS50088">
    <property type="entry name" value="ANK_REPEAT"/>
    <property type="match status" value="3"/>
</dbReference>
<keyword evidence="7" id="KW-1185">Reference proteome</keyword>
<feature type="region of interest" description="Disordered" evidence="5">
    <location>
        <begin position="61"/>
        <end position="149"/>
    </location>
</feature>
<gene>
    <name evidence="6" type="ORF">HXX76_002151</name>
</gene>
<feature type="region of interest" description="Disordered" evidence="5">
    <location>
        <begin position="364"/>
        <end position="437"/>
    </location>
</feature>
<feature type="compositionally biased region" description="Polar residues" evidence="5">
    <location>
        <begin position="422"/>
        <end position="437"/>
    </location>
</feature>
<dbReference type="GO" id="GO:0000976">
    <property type="term" value="F:transcription cis-regulatory region binding"/>
    <property type="evidence" value="ECO:0007669"/>
    <property type="project" value="TreeGrafter"/>
</dbReference>
<evidence type="ECO:0000256" key="3">
    <source>
        <dbReference type="PROSITE-ProRule" id="PRU00023"/>
    </source>
</evidence>
<dbReference type="AlphaFoldDB" id="A0A835WAI5"/>
<dbReference type="PROSITE" id="PS50297">
    <property type="entry name" value="ANK_REP_REGION"/>
    <property type="match status" value="3"/>
</dbReference>
<dbReference type="Proteomes" id="UP000650467">
    <property type="component" value="Unassembled WGS sequence"/>
</dbReference>
<dbReference type="GO" id="GO:0045944">
    <property type="term" value="P:positive regulation of transcription by RNA polymerase II"/>
    <property type="evidence" value="ECO:0007669"/>
    <property type="project" value="TreeGrafter"/>
</dbReference>
<feature type="compositionally biased region" description="Low complexity" evidence="5">
    <location>
        <begin position="411"/>
        <end position="421"/>
    </location>
</feature>
<feature type="region of interest" description="Disordered" evidence="5">
    <location>
        <begin position="237"/>
        <end position="329"/>
    </location>
</feature>
<dbReference type="OrthoDB" id="1577640at2759"/>
<dbReference type="Gene3D" id="1.25.40.20">
    <property type="entry name" value="Ankyrin repeat-containing domain"/>
    <property type="match status" value="2"/>
</dbReference>
<dbReference type="InterPro" id="IPR002110">
    <property type="entry name" value="Ankyrin_rpt"/>
</dbReference>
<evidence type="ECO:0000313" key="7">
    <source>
        <dbReference type="Proteomes" id="UP000650467"/>
    </source>
</evidence>
<evidence type="ECO:0000256" key="2">
    <source>
        <dbReference type="ARBA" id="ARBA00023043"/>
    </source>
</evidence>
<feature type="repeat" description="ANK" evidence="3">
    <location>
        <begin position="552"/>
        <end position="584"/>
    </location>
</feature>
<protein>
    <submittedName>
        <fullName evidence="6">Uncharacterized protein</fullName>
    </submittedName>
</protein>
<dbReference type="EMBL" id="JAEHOC010000003">
    <property type="protein sequence ID" value="KAG2443808.1"/>
    <property type="molecule type" value="Genomic_DNA"/>
</dbReference>
<feature type="repeat" description="ANK" evidence="3">
    <location>
        <begin position="586"/>
        <end position="618"/>
    </location>
</feature>
<reference evidence="6" key="1">
    <citation type="journal article" date="2020" name="bioRxiv">
        <title>Comparative genomics of Chlamydomonas.</title>
        <authorList>
            <person name="Craig R.J."/>
            <person name="Hasan A.R."/>
            <person name="Ness R.W."/>
            <person name="Keightley P.D."/>
        </authorList>
    </citation>
    <scope>NUCLEOTIDE SEQUENCE</scope>
    <source>
        <strain evidence="6">SAG 7.73</strain>
    </source>
</reference>
<feature type="compositionally biased region" description="Pro residues" evidence="5">
    <location>
        <begin position="280"/>
        <end position="293"/>
    </location>
</feature>
<evidence type="ECO:0000256" key="1">
    <source>
        <dbReference type="ARBA" id="ARBA00022737"/>
    </source>
</evidence>
<feature type="compositionally biased region" description="Low complexity" evidence="5">
    <location>
        <begin position="294"/>
        <end position="305"/>
    </location>
</feature>
<proteinExistence type="predicted"/>
<dbReference type="Pfam" id="PF12796">
    <property type="entry name" value="Ank_2"/>
    <property type="match status" value="2"/>
</dbReference>
<dbReference type="SMART" id="SM00248">
    <property type="entry name" value="ANK"/>
    <property type="match status" value="5"/>
</dbReference>
<evidence type="ECO:0000313" key="6">
    <source>
        <dbReference type="EMBL" id="KAG2443808.1"/>
    </source>
</evidence>